<dbReference type="Proteomes" id="UP001567538">
    <property type="component" value="Unassembled WGS sequence"/>
</dbReference>
<reference evidence="1 2" key="1">
    <citation type="submission" date="2024-06" db="EMBL/GenBank/DDBJ databases">
        <title>A chromosome level genome sequence of Diviner's sage (Salvia divinorum).</title>
        <authorList>
            <person name="Ford S.A."/>
            <person name="Ro D.-K."/>
            <person name="Ness R.W."/>
            <person name="Phillips M.A."/>
        </authorList>
    </citation>
    <scope>NUCLEOTIDE SEQUENCE [LARGE SCALE GENOMIC DNA]</scope>
    <source>
        <strain evidence="1">SAF-2024a</strain>
        <tissue evidence="1">Leaf</tissue>
    </source>
</reference>
<gene>
    <name evidence="1" type="ORF">AAHA92_29397</name>
</gene>
<evidence type="ECO:0000313" key="2">
    <source>
        <dbReference type="Proteomes" id="UP001567538"/>
    </source>
</evidence>
<name>A0ABD1G1F7_SALDI</name>
<organism evidence="1 2">
    <name type="scientific">Salvia divinorum</name>
    <name type="common">Maria pastora</name>
    <name type="synonym">Diviner's sage</name>
    <dbReference type="NCBI Taxonomy" id="28513"/>
    <lineage>
        <taxon>Eukaryota</taxon>
        <taxon>Viridiplantae</taxon>
        <taxon>Streptophyta</taxon>
        <taxon>Embryophyta</taxon>
        <taxon>Tracheophyta</taxon>
        <taxon>Spermatophyta</taxon>
        <taxon>Magnoliopsida</taxon>
        <taxon>eudicotyledons</taxon>
        <taxon>Gunneridae</taxon>
        <taxon>Pentapetalae</taxon>
        <taxon>asterids</taxon>
        <taxon>lamiids</taxon>
        <taxon>Lamiales</taxon>
        <taxon>Lamiaceae</taxon>
        <taxon>Nepetoideae</taxon>
        <taxon>Mentheae</taxon>
        <taxon>Salviinae</taxon>
        <taxon>Salvia</taxon>
        <taxon>Salvia subgen. Calosphace</taxon>
    </lineage>
</organism>
<proteinExistence type="predicted"/>
<evidence type="ECO:0000313" key="1">
    <source>
        <dbReference type="EMBL" id="KAL1536808.1"/>
    </source>
</evidence>
<accession>A0ABD1G1F7</accession>
<comment type="caution">
    <text evidence="1">The sequence shown here is derived from an EMBL/GenBank/DDBJ whole genome shotgun (WGS) entry which is preliminary data.</text>
</comment>
<dbReference type="AlphaFoldDB" id="A0ABD1G1F7"/>
<protein>
    <submittedName>
        <fullName evidence="1">Uncharacterized protein</fullName>
    </submittedName>
</protein>
<keyword evidence="2" id="KW-1185">Reference proteome</keyword>
<dbReference type="EMBL" id="JBEAFC010000011">
    <property type="protein sequence ID" value="KAL1536808.1"/>
    <property type="molecule type" value="Genomic_DNA"/>
</dbReference>
<sequence>MVLPIPHQNSFLYTTNWTPCHDSALLHTWQLGYAFKWEELYDRFTFMELRYHTFNSILDVHGTFWNCDDNSMMVLDSHLEPLFTINPMADTYYPQGEPVYNELTTIFGFKKVKEEKEHQ</sequence>